<sequence>MPPSRKVSQREATDLPPSIRDRYSGDRTHRHPKPPRARDPQKDHYMDYRNPPREEQRRAPGKPPSSHSTEAPGSCSNKPTGPVGSRLRRGRYSHGSRDPRPRVTSSPKQWPDRARGLRFWQAATRSELAHTITYMPPNTNATDPLPTGAHPYR</sequence>
<evidence type="ECO:0000256" key="1">
    <source>
        <dbReference type="SAM" id="MobiDB-lite"/>
    </source>
</evidence>
<comment type="caution">
    <text evidence="2">The sequence shown here is derived from an EMBL/GenBank/DDBJ whole genome shotgun (WGS) entry which is preliminary data.</text>
</comment>
<protein>
    <submittedName>
        <fullName evidence="2">Uncharacterized protein</fullName>
    </submittedName>
</protein>
<reference evidence="2 3" key="1">
    <citation type="submission" date="2021-06" db="EMBL/GenBank/DDBJ databases">
        <authorList>
            <person name="Palmer J.M."/>
        </authorList>
    </citation>
    <scope>NUCLEOTIDE SEQUENCE [LARGE SCALE GENOMIC DNA]</scope>
    <source>
        <strain evidence="2 3">MEX-2019</strain>
        <tissue evidence="2">Muscle</tissue>
    </source>
</reference>
<proteinExistence type="predicted"/>
<evidence type="ECO:0000313" key="2">
    <source>
        <dbReference type="EMBL" id="KAK5624006.1"/>
    </source>
</evidence>
<dbReference type="EMBL" id="JAHHUM010000007">
    <property type="protein sequence ID" value="KAK5624006.1"/>
    <property type="molecule type" value="Genomic_DNA"/>
</dbReference>
<gene>
    <name evidence="2" type="ORF">CRENBAI_021896</name>
</gene>
<feature type="compositionally biased region" description="Basic and acidic residues" evidence="1">
    <location>
        <begin position="36"/>
        <end position="58"/>
    </location>
</feature>
<feature type="compositionally biased region" description="Polar residues" evidence="1">
    <location>
        <begin position="65"/>
        <end position="79"/>
    </location>
</feature>
<dbReference type="AlphaFoldDB" id="A0AAV9SRU4"/>
<keyword evidence="3" id="KW-1185">Reference proteome</keyword>
<feature type="region of interest" description="Disordered" evidence="1">
    <location>
        <begin position="133"/>
        <end position="153"/>
    </location>
</feature>
<accession>A0AAV9SRU4</accession>
<name>A0AAV9SRU4_9TELE</name>
<feature type="compositionally biased region" description="Basic and acidic residues" evidence="1">
    <location>
        <begin position="8"/>
        <end position="27"/>
    </location>
</feature>
<organism evidence="2 3">
    <name type="scientific">Crenichthys baileyi</name>
    <name type="common">White River springfish</name>
    <dbReference type="NCBI Taxonomy" id="28760"/>
    <lineage>
        <taxon>Eukaryota</taxon>
        <taxon>Metazoa</taxon>
        <taxon>Chordata</taxon>
        <taxon>Craniata</taxon>
        <taxon>Vertebrata</taxon>
        <taxon>Euteleostomi</taxon>
        <taxon>Actinopterygii</taxon>
        <taxon>Neopterygii</taxon>
        <taxon>Teleostei</taxon>
        <taxon>Neoteleostei</taxon>
        <taxon>Acanthomorphata</taxon>
        <taxon>Ovalentaria</taxon>
        <taxon>Atherinomorphae</taxon>
        <taxon>Cyprinodontiformes</taxon>
        <taxon>Goodeidae</taxon>
        <taxon>Crenichthys</taxon>
    </lineage>
</organism>
<evidence type="ECO:0000313" key="3">
    <source>
        <dbReference type="Proteomes" id="UP001311232"/>
    </source>
</evidence>
<feature type="region of interest" description="Disordered" evidence="1">
    <location>
        <begin position="1"/>
        <end position="116"/>
    </location>
</feature>
<dbReference type="Proteomes" id="UP001311232">
    <property type="component" value="Unassembled WGS sequence"/>
</dbReference>